<dbReference type="PANTHER" id="PTHR30547:SF5">
    <property type="entry name" value="NUCLEASE YHCG-RELATED"/>
    <property type="match status" value="1"/>
</dbReference>
<dbReference type="InterPro" id="IPR053148">
    <property type="entry name" value="PD-DEXK-like_domain"/>
</dbReference>
<protein>
    <recommendedName>
        <fullName evidence="5">DUF1016 domain-containing protein</fullName>
    </recommendedName>
</protein>
<keyword evidence="3" id="KW-0614">Plasmid</keyword>
<dbReference type="PANTHER" id="PTHR30547">
    <property type="entry name" value="UNCHARACTERIZED PROTEIN YHCG-RELATED"/>
    <property type="match status" value="1"/>
</dbReference>
<dbReference type="EMBL" id="AP025301">
    <property type="protein sequence ID" value="BDD02412.1"/>
    <property type="molecule type" value="Genomic_DNA"/>
</dbReference>
<gene>
    <name evidence="3" type="ORF">PEPS_46920</name>
</gene>
<accession>A0ABM7VN18</accession>
<dbReference type="Gene3D" id="3.40.1350.10">
    <property type="match status" value="1"/>
</dbReference>
<dbReference type="InterPro" id="IPR041527">
    <property type="entry name" value="YhcG_N"/>
</dbReference>
<feature type="domain" description="YhcG N-terminal" evidence="2">
    <location>
        <begin position="15"/>
        <end position="156"/>
    </location>
</feature>
<organism evidence="3 4">
    <name type="scientific">Persicobacter psychrovividus</name>
    <dbReference type="NCBI Taxonomy" id="387638"/>
    <lineage>
        <taxon>Bacteria</taxon>
        <taxon>Pseudomonadati</taxon>
        <taxon>Bacteroidota</taxon>
        <taxon>Cytophagia</taxon>
        <taxon>Cytophagales</taxon>
        <taxon>Persicobacteraceae</taxon>
        <taxon>Persicobacter</taxon>
    </lineage>
</organism>
<keyword evidence="4" id="KW-1185">Reference proteome</keyword>
<dbReference type="Pfam" id="PF06250">
    <property type="entry name" value="YhcG_C"/>
    <property type="match status" value="1"/>
</dbReference>
<evidence type="ECO:0000313" key="4">
    <source>
        <dbReference type="Proteomes" id="UP001354989"/>
    </source>
</evidence>
<evidence type="ECO:0000313" key="3">
    <source>
        <dbReference type="EMBL" id="BDD02412.1"/>
    </source>
</evidence>
<reference evidence="3 4" key="1">
    <citation type="submission" date="2021-12" db="EMBL/GenBank/DDBJ databases">
        <title>Genome sequencing of bacteria with rrn-lacking chromosome and rrn-plasmid.</title>
        <authorList>
            <person name="Anda M."/>
            <person name="Iwasaki W."/>
        </authorList>
    </citation>
    <scope>NUCLEOTIDE SEQUENCE [LARGE SCALE GENOMIC DNA]</scope>
    <source>
        <strain evidence="3 4">NBRC 101262</strain>
        <plasmid evidence="3 4">pPP9</plasmid>
    </source>
</reference>
<dbReference type="Proteomes" id="UP001354989">
    <property type="component" value="Plasmid pPP9"/>
</dbReference>
<geneLocation type="plasmid" evidence="3 4">
    <name>pPP9</name>
</geneLocation>
<dbReference type="InterPro" id="IPR011856">
    <property type="entry name" value="tRNA_endonuc-like_dom_sf"/>
</dbReference>
<dbReference type="InterPro" id="IPR009362">
    <property type="entry name" value="YhcG_C"/>
</dbReference>
<proteinExistence type="predicted"/>
<name>A0ABM7VN18_9BACT</name>
<dbReference type="Pfam" id="PF17761">
    <property type="entry name" value="DUF1016_N"/>
    <property type="match status" value="1"/>
</dbReference>
<evidence type="ECO:0000259" key="1">
    <source>
        <dbReference type="Pfam" id="PF06250"/>
    </source>
</evidence>
<feature type="domain" description="YhcG PDDEXK nuclease" evidence="1">
    <location>
        <begin position="187"/>
        <end position="341"/>
    </location>
</feature>
<evidence type="ECO:0008006" key="5">
    <source>
        <dbReference type="Google" id="ProtNLM"/>
    </source>
</evidence>
<dbReference type="RefSeq" id="WP_338399580.1">
    <property type="nucleotide sequence ID" value="NZ_AP025301.1"/>
</dbReference>
<evidence type="ECO:0000259" key="2">
    <source>
        <dbReference type="Pfam" id="PF17761"/>
    </source>
</evidence>
<sequence>MSDLVSQREDSFYTEIKTILSQAKTQAVSAVNTAMVNAYWSIGKRIVEQEQEGKAKAKYGSYLMKELSKQLTDDFGKGFSVANIKNFRQFYLTYASDPDTLQKSYTLCSQLTWSHNRKIMRVADPVARWYYLQESFEQNWSVRTLDRNISTQYYQRLIQSPEKEKVEKEMKEKMDVNAVGDELAPANFIKNPSVLEFLNLPTSFGYTEHELEKALIDDIQTFLLELGKGFAFVERQQLVRTETADFFIDLVFYNYLLKCFVIVEIKTEKMTHQDIGQLDMYVRMYDDLKRNEGDNPTVGILLCADTDQTIAKYSVLNNSQQLFASKYLTYLPSEEELKAEIDRQKEIFQERLKHRDNE</sequence>